<keyword evidence="2" id="KW-0560">Oxidoreductase</keyword>
<gene>
    <name evidence="4" type="ORF">AOQ84DRAFT_398168</name>
</gene>
<dbReference type="PANTHER" id="PTHR43008:SF8">
    <property type="entry name" value="BENZIL REDUCTASE ((S)-BENZOIN FORMING) IRC24"/>
    <property type="match status" value="1"/>
</dbReference>
<feature type="compositionally biased region" description="Basic and acidic residues" evidence="3">
    <location>
        <begin position="243"/>
        <end position="260"/>
    </location>
</feature>
<accession>A0A8E2JSL3</accession>
<reference evidence="4 5" key="1">
    <citation type="journal article" date="2016" name="Nat. Commun.">
        <title>Ectomycorrhizal ecology is imprinted in the genome of the dominant symbiotic fungus Cenococcum geophilum.</title>
        <authorList>
            <consortium name="DOE Joint Genome Institute"/>
            <person name="Peter M."/>
            <person name="Kohler A."/>
            <person name="Ohm R.A."/>
            <person name="Kuo A."/>
            <person name="Krutzmann J."/>
            <person name="Morin E."/>
            <person name="Arend M."/>
            <person name="Barry K.W."/>
            <person name="Binder M."/>
            <person name="Choi C."/>
            <person name="Clum A."/>
            <person name="Copeland A."/>
            <person name="Grisel N."/>
            <person name="Haridas S."/>
            <person name="Kipfer T."/>
            <person name="LaButti K."/>
            <person name="Lindquist E."/>
            <person name="Lipzen A."/>
            <person name="Maire R."/>
            <person name="Meier B."/>
            <person name="Mihaltcheva S."/>
            <person name="Molinier V."/>
            <person name="Murat C."/>
            <person name="Poggeler S."/>
            <person name="Quandt C.A."/>
            <person name="Sperisen C."/>
            <person name="Tritt A."/>
            <person name="Tisserant E."/>
            <person name="Crous P.W."/>
            <person name="Henrissat B."/>
            <person name="Nehls U."/>
            <person name="Egli S."/>
            <person name="Spatafora J.W."/>
            <person name="Grigoriev I.V."/>
            <person name="Martin F.M."/>
        </authorList>
    </citation>
    <scope>NUCLEOTIDE SEQUENCE [LARGE SCALE GENOMIC DNA]</scope>
    <source>
        <strain evidence="4 5">CBS 207.34</strain>
    </source>
</reference>
<dbReference type="EMBL" id="KV749732">
    <property type="protein sequence ID" value="OCL08009.1"/>
    <property type="molecule type" value="Genomic_DNA"/>
</dbReference>
<dbReference type="Proteomes" id="UP000250140">
    <property type="component" value="Unassembled WGS sequence"/>
</dbReference>
<evidence type="ECO:0000256" key="3">
    <source>
        <dbReference type="SAM" id="MobiDB-lite"/>
    </source>
</evidence>
<keyword evidence="5" id="KW-1185">Reference proteome</keyword>
<dbReference type="OrthoDB" id="1933717at2759"/>
<dbReference type="AlphaFoldDB" id="A0A8E2JSL3"/>
<protein>
    <submittedName>
        <fullName evidence="4">NAD(P)-binding protein</fullName>
    </submittedName>
</protein>
<evidence type="ECO:0000256" key="1">
    <source>
        <dbReference type="ARBA" id="ARBA00006484"/>
    </source>
</evidence>
<proteinExistence type="inferred from homology"/>
<feature type="region of interest" description="Disordered" evidence="3">
    <location>
        <begin position="225"/>
        <end position="260"/>
    </location>
</feature>
<comment type="similarity">
    <text evidence="1">Belongs to the short-chain dehydrogenases/reductases (SDR) family.</text>
</comment>
<dbReference type="Pfam" id="PF00106">
    <property type="entry name" value="adh_short"/>
    <property type="match status" value="2"/>
</dbReference>
<dbReference type="Gene3D" id="3.40.50.720">
    <property type="entry name" value="NAD(P)-binding Rossmann-like Domain"/>
    <property type="match status" value="1"/>
</dbReference>
<dbReference type="SUPFAM" id="SSF51735">
    <property type="entry name" value="NAD(P)-binding Rossmann-fold domains"/>
    <property type="match status" value="1"/>
</dbReference>
<dbReference type="GO" id="GO:0050664">
    <property type="term" value="F:oxidoreductase activity, acting on NAD(P)H, oxygen as acceptor"/>
    <property type="evidence" value="ECO:0007669"/>
    <property type="project" value="TreeGrafter"/>
</dbReference>
<dbReference type="PANTHER" id="PTHR43008">
    <property type="entry name" value="BENZIL REDUCTASE"/>
    <property type="match status" value="1"/>
</dbReference>
<evidence type="ECO:0000256" key="2">
    <source>
        <dbReference type="ARBA" id="ARBA00023002"/>
    </source>
</evidence>
<organism evidence="4 5">
    <name type="scientific">Glonium stellatum</name>
    <dbReference type="NCBI Taxonomy" id="574774"/>
    <lineage>
        <taxon>Eukaryota</taxon>
        <taxon>Fungi</taxon>
        <taxon>Dikarya</taxon>
        <taxon>Ascomycota</taxon>
        <taxon>Pezizomycotina</taxon>
        <taxon>Dothideomycetes</taxon>
        <taxon>Pleosporomycetidae</taxon>
        <taxon>Gloniales</taxon>
        <taxon>Gloniaceae</taxon>
        <taxon>Glonium</taxon>
    </lineage>
</organism>
<dbReference type="GO" id="GO:0016616">
    <property type="term" value="F:oxidoreductase activity, acting on the CH-OH group of donors, NAD or NADP as acceptor"/>
    <property type="evidence" value="ECO:0007669"/>
    <property type="project" value="UniProtKB-ARBA"/>
</dbReference>
<dbReference type="InterPro" id="IPR002347">
    <property type="entry name" value="SDR_fam"/>
</dbReference>
<sequence>MPSIMCTTMYINEGFREASSNAGLGFRVVEALCQSPMAYTILLGGRNLKKAKDAVQVAQSRFPESPSIIKAVQIDIEDDGSISGLFEHVSKEYGRLDVLVNNAFDQQLAQGVLTMREMWNKSWNVNTTGTYIVTHTFMPLLLKSTDPRVIFMMSGTSTLAETENPLAPMNESPPKGWPKQAHAITAYRSSKTGLNMMMREWARILKEDGVKVWCVSPGFLATGLGDSQDMNKQMGAQDPSLGARDEDVGKAMRRDSVQSW</sequence>
<dbReference type="PRINTS" id="PR00081">
    <property type="entry name" value="GDHRDH"/>
</dbReference>
<dbReference type="InterPro" id="IPR036291">
    <property type="entry name" value="NAD(P)-bd_dom_sf"/>
</dbReference>
<evidence type="ECO:0000313" key="5">
    <source>
        <dbReference type="Proteomes" id="UP000250140"/>
    </source>
</evidence>
<name>A0A8E2JSL3_9PEZI</name>
<evidence type="ECO:0000313" key="4">
    <source>
        <dbReference type="EMBL" id="OCL08009.1"/>
    </source>
</evidence>